<dbReference type="PANTHER" id="PTHR21087:SF16">
    <property type="entry name" value="SHIKIMATE KINASE 1, CHLOROPLASTIC"/>
    <property type="match status" value="1"/>
</dbReference>
<dbReference type="InterPro" id="IPR027417">
    <property type="entry name" value="P-loop_NTPase"/>
</dbReference>
<dbReference type="PRINTS" id="PR01100">
    <property type="entry name" value="SHIKIMTKNASE"/>
</dbReference>
<evidence type="ECO:0000313" key="13">
    <source>
        <dbReference type="Proteomes" id="UP001499933"/>
    </source>
</evidence>
<dbReference type="Gene3D" id="3.40.50.300">
    <property type="entry name" value="P-loop containing nucleotide triphosphate hydrolases"/>
    <property type="match status" value="1"/>
</dbReference>
<dbReference type="EC" id="2.7.1.71" evidence="3 11"/>
<organism evidence="12 13">
    <name type="scientific">Microbacterium deminutum</name>
    <dbReference type="NCBI Taxonomy" id="344164"/>
    <lineage>
        <taxon>Bacteria</taxon>
        <taxon>Bacillati</taxon>
        <taxon>Actinomycetota</taxon>
        <taxon>Actinomycetes</taxon>
        <taxon>Micrococcales</taxon>
        <taxon>Microbacteriaceae</taxon>
        <taxon>Microbacterium</taxon>
    </lineage>
</organism>
<name>A0ABP5BSX0_9MICO</name>
<comment type="subcellular location">
    <subcellularLocation>
        <location evidence="11">Cytoplasm</location>
    </subcellularLocation>
</comment>
<keyword evidence="11" id="KW-0460">Magnesium</keyword>
<dbReference type="SUPFAM" id="SSF52540">
    <property type="entry name" value="P-loop containing nucleoside triphosphate hydrolases"/>
    <property type="match status" value="1"/>
</dbReference>
<sequence>MTRTSTEAIVLVGPMGAGKSSIGRRVARELGLPFTDTDTLVVRDHGPIAQLFATQGEAGFREMERGAVQEALARGGVVALGGGAILDPATRTDLGAHHVVLLTVSPQIVKARIQGARRPLLADGDDPVARWEAIVASRSALYAEVADVTFDTSHGPLALVVKDIVSWARHMREGRGIPANGNAWDALSEGTETK</sequence>
<evidence type="ECO:0000256" key="7">
    <source>
        <dbReference type="ARBA" id="ARBA00022777"/>
    </source>
</evidence>
<comment type="caution">
    <text evidence="11">Lacks conserved residue(s) required for the propagation of feature annotation.</text>
</comment>
<evidence type="ECO:0000256" key="10">
    <source>
        <dbReference type="ARBA" id="ARBA00048567"/>
    </source>
</evidence>
<evidence type="ECO:0000256" key="6">
    <source>
        <dbReference type="ARBA" id="ARBA00022741"/>
    </source>
</evidence>
<evidence type="ECO:0000313" key="12">
    <source>
        <dbReference type="EMBL" id="GAA1950832.1"/>
    </source>
</evidence>
<dbReference type="InterPro" id="IPR031322">
    <property type="entry name" value="Shikimate/glucono_kinase"/>
</dbReference>
<keyword evidence="5 11" id="KW-0808">Transferase</keyword>
<keyword evidence="4 11" id="KW-0028">Amino-acid biosynthesis</keyword>
<evidence type="ECO:0000256" key="3">
    <source>
        <dbReference type="ARBA" id="ARBA00012154"/>
    </source>
</evidence>
<dbReference type="RefSeq" id="WP_344092032.1">
    <property type="nucleotide sequence ID" value="NZ_BAAAOG010000001.1"/>
</dbReference>
<keyword evidence="11" id="KW-0479">Metal-binding</keyword>
<dbReference type="Proteomes" id="UP001499933">
    <property type="component" value="Unassembled WGS sequence"/>
</dbReference>
<evidence type="ECO:0000256" key="1">
    <source>
        <dbReference type="ARBA" id="ARBA00004842"/>
    </source>
</evidence>
<dbReference type="InterPro" id="IPR023000">
    <property type="entry name" value="Shikimate_kinase_CS"/>
</dbReference>
<evidence type="ECO:0000256" key="11">
    <source>
        <dbReference type="HAMAP-Rule" id="MF_00109"/>
    </source>
</evidence>
<evidence type="ECO:0000256" key="8">
    <source>
        <dbReference type="ARBA" id="ARBA00022840"/>
    </source>
</evidence>
<keyword evidence="9 11" id="KW-0057">Aromatic amino acid biosynthesis</keyword>
<comment type="similarity">
    <text evidence="2 11">Belongs to the shikimate kinase family.</text>
</comment>
<evidence type="ECO:0000256" key="2">
    <source>
        <dbReference type="ARBA" id="ARBA00006997"/>
    </source>
</evidence>
<feature type="binding site" evidence="11">
    <location>
        <position position="138"/>
    </location>
    <ligand>
        <name>substrate</name>
    </ligand>
</feature>
<keyword evidence="6 11" id="KW-0547">Nucleotide-binding</keyword>
<comment type="subunit">
    <text evidence="11">Monomer.</text>
</comment>
<protein>
    <recommendedName>
        <fullName evidence="3 11">Shikimate kinase</fullName>
        <shortName evidence="11">SK</shortName>
        <ecNumber evidence="3 11">2.7.1.71</ecNumber>
    </recommendedName>
</protein>
<accession>A0ABP5BSX0</accession>
<dbReference type="Pfam" id="PF01202">
    <property type="entry name" value="SKI"/>
    <property type="match status" value="1"/>
</dbReference>
<keyword evidence="13" id="KW-1185">Reference proteome</keyword>
<gene>
    <name evidence="11" type="primary">aroK</name>
    <name evidence="12" type="ORF">GCM10009776_11090</name>
</gene>
<feature type="binding site" evidence="11">
    <location>
        <position position="20"/>
    </location>
    <ligand>
        <name>Mg(2+)</name>
        <dbReference type="ChEBI" id="CHEBI:18420"/>
    </ligand>
</feature>
<dbReference type="EMBL" id="BAAAOG010000001">
    <property type="protein sequence ID" value="GAA1950832.1"/>
    <property type="molecule type" value="Genomic_DNA"/>
</dbReference>
<feature type="binding site" evidence="11">
    <location>
        <position position="61"/>
    </location>
    <ligand>
        <name>substrate</name>
    </ligand>
</feature>
<comment type="caution">
    <text evidence="12">The sequence shown here is derived from an EMBL/GenBank/DDBJ whole genome shotgun (WGS) entry which is preliminary data.</text>
</comment>
<feature type="binding site" evidence="11">
    <location>
        <position position="38"/>
    </location>
    <ligand>
        <name>substrate</name>
    </ligand>
</feature>
<dbReference type="CDD" id="cd00464">
    <property type="entry name" value="SK"/>
    <property type="match status" value="1"/>
</dbReference>
<keyword evidence="8 11" id="KW-0067">ATP-binding</keyword>
<reference evidence="13" key="1">
    <citation type="journal article" date="2019" name="Int. J. Syst. Evol. Microbiol.">
        <title>The Global Catalogue of Microorganisms (GCM) 10K type strain sequencing project: providing services to taxonomists for standard genome sequencing and annotation.</title>
        <authorList>
            <consortium name="The Broad Institute Genomics Platform"/>
            <consortium name="The Broad Institute Genome Sequencing Center for Infectious Disease"/>
            <person name="Wu L."/>
            <person name="Ma J."/>
        </authorList>
    </citation>
    <scope>NUCLEOTIDE SEQUENCE [LARGE SCALE GENOMIC DNA]</scope>
    <source>
        <strain evidence="13">JCM 14901</strain>
    </source>
</reference>
<dbReference type="PANTHER" id="PTHR21087">
    <property type="entry name" value="SHIKIMATE KINASE"/>
    <property type="match status" value="1"/>
</dbReference>
<evidence type="ECO:0000256" key="4">
    <source>
        <dbReference type="ARBA" id="ARBA00022605"/>
    </source>
</evidence>
<comment type="cofactor">
    <cofactor evidence="11">
        <name>Mg(2+)</name>
        <dbReference type="ChEBI" id="CHEBI:18420"/>
    </cofactor>
    <text evidence="11">Binds 1 Mg(2+) ion per subunit.</text>
</comment>
<feature type="binding site" evidence="11">
    <location>
        <position position="118"/>
    </location>
    <ligand>
        <name>ATP</name>
        <dbReference type="ChEBI" id="CHEBI:30616"/>
    </ligand>
</feature>
<dbReference type="HAMAP" id="MF_00109">
    <property type="entry name" value="Shikimate_kinase"/>
    <property type="match status" value="1"/>
</dbReference>
<keyword evidence="11" id="KW-0963">Cytoplasm</keyword>
<comment type="function">
    <text evidence="11">Catalyzes the specific phosphorylation of the 3-hydroxyl group of shikimic acid using ATP as a cosubstrate.</text>
</comment>
<evidence type="ECO:0000256" key="9">
    <source>
        <dbReference type="ARBA" id="ARBA00023141"/>
    </source>
</evidence>
<comment type="catalytic activity">
    <reaction evidence="10 11">
        <text>shikimate + ATP = 3-phosphoshikimate + ADP + H(+)</text>
        <dbReference type="Rhea" id="RHEA:13121"/>
        <dbReference type="ChEBI" id="CHEBI:15378"/>
        <dbReference type="ChEBI" id="CHEBI:30616"/>
        <dbReference type="ChEBI" id="CHEBI:36208"/>
        <dbReference type="ChEBI" id="CHEBI:145989"/>
        <dbReference type="ChEBI" id="CHEBI:456216"/>
        <dbReference type="EC" id="2.7.1.71"/>
    </reaction>
</comment>
<proteinExistence type="inferred from homology"/>
<feature type="binding site" evidence="11">
    <location>
        <position position="82"/>
    </location>
    <ligand>
        <name>substrate</name>
    </ligand>
</feature>
<comment type="pathway">
    <text evidence="1 11">Metabolic intermediate biosynthesis; chorismate biosynthesis; chorismate from D-erythrose 4-phosphate and phosphoenolpyruvate: step 5/7.</text>
</comment>
<dbReference type="PROSITE" id="PS01128">
    <property type="entry name" value="SHIKIMATE_KINASE"/>
    <property type="match status" value="1"/>
</dbReference>
<evidence type="ECO:0000256" key="5">
    <source>
        <dbReference type="ARBA" id="ARBA00022679"/>
    </source>
</evidence>
<keyword evidence="7 11" id="KW-0418">Kinase</keyword>
<feature type="binding site" evidence="11">
    <location>
        <begin position="16"/>
        <end position="21"/>
    </location>
    <ligand>
        <name>ATP</name>
        <dbReference type="ChEBI" id="CHEBI:30616"/>
    </ligand>
</feature>
<dbReference type="InterPro" id="IPR000623">
    <property type="entry name" value="Shikimate_kinase/TSH1"/>
</dbReference>